<proteinExistence type="predicted"/>
<feature type="transmembrane region" description="Helical" evidence="3">
    <location>
        <begin position="92"/>
        <end position="109"/>
    </location>
</feature>
<evidence type="ECO:0008006" key="6">
    <source>
        <dbReference type="Google" id="ProtNLM"/>
    </source>
</evidence>
<feature type="transmembrane region" description="Helical" evidence="3">
    <location>
        <begin position="121"/>
        <end position="151"/>
    </location>
</feature>
<evidence type="ECO:0000313" key="5">
    <source>
        <dbReference type="Proteomes" id="UP000230790"/>
    </source>
</evidence>
<keyword evidence="1" id="KW-0677">Repeat</keyword>
<gene>
    <name evidence="4" type="ORF">CUN48_16710</name>
</gene>
<evidence type="ECO:0000313" key="4">
    <source>
        <dbReference type="EMBL" id="PJF45866.1"/>
    </source>
</evidence>
<dbReference type="InterPro" id="IPR052346">
    <property type="entry name" value="O-mannosyl-transferase_TMTC"/>
</dbReference>
<accession>A0A2M8Q7U4</accession>
<comment type="caution">
    <text evidence="4">The sequence shown here is derived from an EMBL/GenBank/DDBJ whole genome shotgun (WGS) entry which is preliminary data.</text>
</comment>
<feature type="transmembrane region" description="Helical" evidence="3">
    <location>
        <begin position="66"/>
        <end position="86"/>
    </location>
</feature>
<evidence type="ECO:0000256" key="1">
    <source>
        <dbReference type="ARBA" id="ARBA00022737"/>
    </source>
</evidence>
<feature type="non-terminal residue" evidence="4">
    <location>
        <position position="169"/>
    </location>
</feature>
<dbReference type="EMBL" id="PGTN01000684">
    <property type="protein sequence ID" value="PJF45866.1"/>
    <property type="molecule type" value="Genomic_DNA"/>
</dbReference>
<dbReference type="PANTHER" id="PTHR44227">
    <property type="match status" value="1"/>
</dbReference>
<keyword evidence="3" id="KW-0812">Transmembrane</keyword>
<dbReference type="PANTHER" id="PTHR44227:SF3">
    <property type="entry name" value="PROTEIN O-MANNOSYL-TRANSFERASE TMTC4"/>
    <property type="match status" value="1"/>
</dbReference>
<keyword evidence="3" id="KW-1133">Transmembrane helix</keyword>
<reference evidence="4 5" key="1">
    <citation type="submission" date="2017-11" db="EMBL/GenBank/DDBJ databases">
        <title>Evolution of Phototrophy in the Chloroflexi Phylum Driven by Horizontal Gene Transfer.</title>
        <authorList>
            <person name="Ward L.M."/>
            <person name="Hemp J."/>
            <person name="Shih P.M."/>
            <person name="Mcglynn S.E."/>
            <person name="Fischer W."/>
        </authorList>
    </citation>
    <scope>NUCLEOTIDE SEQUENCE [LARGE SCALE GENOMIC DNA]</scope>
    <source>
        <strain evidence="4">JP3_7</strain>
    </source>
</reference>
<dbReference type="Proteomes" id="UP000230790">
    <property type="component" value="Unassembled WGS sequence"/>
</dbReference>
<evidence type="ECO:0000256" key="3">
    <source>
        <dbReference type="SAM" id="Phobius"/>
    </source>
</evidence>
<feature type="non-terminal residue" evidence="4">
    <location>
        <position position="1"/>
    </location>
</feature>
<dbReference type="AlphaFoldDB" id="A0A2M8Q7U4"/>
<sequence>FTLFDLFTRTQNFGYYRPLYLAYYRLAAAAGASGPLLLHVLCIVVHAANALLLLKFLPAMLGRQTGGMAFGVAFLFALNPFAVQAVALPAGLNHLLALLFIQLAMLCYTRARQSGPTRQRAAWWGACLGLCTLAFLSNEIGLSVAGFALAYEAIRAVRTRRWAREAWSF</sequence>
<protein>
    <recommendedName>
        <fullName evidence="6">Glycosyltransferase RgtA/B/C/D-like domain-containing protein</fullName>
    </recommendedName>
</protein>
<evidence type="ECO:0000256" key="2">
    <source>
        <dbReference type="ARBA" id="ARBA00022803"/>
    </source>
</evidence>
<keyword evidence="2" id="KW-0802">TPR repeat</keyword>
<organism evidence="4 5">
    <name type="scientific">Candidatus Thermofonsia Clade 3 bacterium</name>
    <dbReference type="NCBI Taxonomy" id="2364212"/>
    <lineage>
        <taxon>Bacteria</taxon>
        <taxon>Bacillati</taxon>
        <taxon>Chloroflexota</taxon>
        <taxon>Candidatus Thermofontia</taxon>
        <taxon>Candidatus Thermofonsia Clade 3</taxon>
    </lineage>
</organism>
<name>A0A2M8Q7U4_9CHLR</name>
<keyword evidence="3" id="KW-0472">Membrane</keyword>